<evidence type="ECO:0000313" key="3">
    <source>
        <dbReference type="Proteomes" id="UP000306635"/>
    </source>
</evidence>
<reference evidence="2 3" key="1">
    <citation type="submission" date="2019-04" db="EMBL/GenBank/DDBJ databases">
        <authorList>
            <person name="Li M."/>
        </authorList>
    </citation>
    <scope>NUCLEOTIDE SEQUENCE [LARGE SCALE GENOMIC DNA]</scope>
    <source>
        <strain evidence="2 3">LAM1902</strain>
    </source>
</reference>
<dbReference type="Proteomes" id="UP000306635">
    <property type="component" value="Unassembled WGS sequence"/>
</dbReference>
<comment type="caution">
    <text evidence="2">The sequence shown here is derived from an EMBL/GenBank/DDBJ whole genome shotgun (WGS) entry which is preliminary data.</text>
</comment>
<dbReference type="AlphaFoldDB" id="A0A5R9R4A2"/>
<proteinExistence type="predicted"/>
<keyword evidence="3" id="KW-1185">Reference proteome</keyword>
<feature type="chain" id="PRO_5024290516" description="Porin" evidence="1">
    <location>
        <begin position="23"/>
        <end position="373"/>
    </location>
</feature>
<accession>A0A5R9R4A2</accession>
<keyword evidence="1" id="KW-0732">Signal</keyword>
<dbReference type="EMBL" id="SWDV01000013">
    <property type="protein sequence ID" value="TLX77353.1"/>
    <property type="molecule type" value="Genomic_DNA"/>
</dbReference>
<evidence type="ECO:0008006" key="4">
    <source>
        <dbReference type="Google" id="ProtNLM"/>
    </source>
</evidence>
<name>A0A5R9R4A2_9PSED</name>
<protein>
    <recommendedName>
        <fullName evidence="4">Porin</fullName>
    </recommendedName>
</protein>
<evidence type="ECO:0000256" key="1">
    <source>
        <dbReference type="SAM" id="SignalP"/>
    </source>
</evidence>
<gene>
    <name evidence="2" type="ORF">FAS41_13660</name>
</gene>
<evidence type="ECO:0000313" key="2">
    <source>
        <dbReference type="EMBL" id="TLX77353.1"/>
    </source>
</evidence>
<dbReference type="OrthoDB" id="6765233at2"/>
<feature type="signal peptide" evidence="1">
    <location>
        <begin position="1"/>
        <end position="22"/>
    </location>
</feature>
<dbReference type="RefSeq" id="WP_138523049.1">
    <property type="nucleotide sequence ID" value="NZ_JAOCBK010000007.1"/>
</dbReference>
<sequence length="373" mass="41631">MNPNRLTLPLLGALLASPVAHADDGQYPNVGLDYDATFQYDYTRADHSQPGGRETLDGYPDINSTFYLRFSRDSQIRFSTEINPIDPPNNGEKRFFEDVGMVINELDYYQQFDNQAFVVGKYHVPIGRAMDQAPGLYTSDFVDTYDMDGMLGGTYSYRFFSQSLGNIEPNLSLYTADNSYLGRPYFRHGEMLKKDAGGPANTGKLDSYAVMVNWLAIPAIPYLELQAGYARSREGDAVEGQGEPDDEVIRLASARYIWAFHGNTLGPTLDRQYMDLVPFIEYADVDNEDAIAGNDTKYLTTSLTFDWGLWAFGLTRTNKSYSLGDTPDDYLNEFSVVYNITGQLKLDVSAGTQKQQGENSNIVGLALTYSGGY</sequence>
<organism evidence="2 3">
    <name type="scientific">Pseudomonas nicosulfuronedens</name>
    <dbReference type="NCBI Taxonomy" id="2571105"/>
    <lineage>
        <taxon>Bacteria</taxon>
        <taxon>Pseudomonadati</taxon>
        <taxon>Pseudomonadota</taxon>
        <taxon>Gammaproteobacteria</taxon>
        <taxon>Pseudomonadales</taxon>
        <taxon>Pseudomonadaceae</taxon>
        <taxon>Pseudomonas</taxon>
    </lineage>
</organism>